<sequence>MPSPAPVIPPPPTTTYGHSKTSSLTVPGALNLNLSGPGSAPLPMPSPALQPYHGTYQSISPMPSPIFNASPSPSFNASPSASITNLPAFSLGPPAYPPATIPLPEDFVSPDVVYAAPPSPSISGFAVHPASPPYASASPPYPLQSSPPSSPEHRPRRSTYNPTPDAKAILSELKSTFSRPSPRPLINILPTLSPSDLSLLRQEYKHLFRGVNLAKHIKSVFPTTTPFGKLAFSLALGPYESEAWFANSWYQKRETRNELLIEALMGKTNEEIGKIKAAFKDAKYESSLEKAVAAELPRDKFRYAVMVQLGCVRMEEEVEVSVDGVREDVARLGNILERRQSGGETEMIEIIVNRSNRWLQAVVEKYRLVYNRDLQKSIRDRSRNLGETLLHVLAGATNAPLRDAKLLDQAITAAIEDRREDLLISRATRVHWDVAHLKRVKNAFRRKYGVELGERIRAATRGGYQEMLVRMVREER</sequence>
<dbReference type="GO" id="GO:0012506">
    <property type="term" value="C:vesicle membrane"/>
    <property type="evidence" value="ECO:0007669"/>
    <property type="project" value="TreeGrafter"/>
</dbReference>
<dbReference type="PANTHER" id="PTHR10502">
    <property type="entry name" value="ANNEXIN"/>
    <property type="match status" value="1"/>
</dbReference>
<reference evidence="4 5" key="1">
    <citation type="submission" date="2019-04" db="EMBL/GenBank/DDBJ databases">
        <title>Comparative genomics and transcriptomics to analyze fruiting body development in filamentous ascomycetes.</title>
        <authorList>
            <consortium name="DOE Joint Genome Institute"/>
            <person name="Lutkenhaus R."/>
            <person name="Traeger S."/>
            <person name="Breuer J."/>
            <person name="Kuo A."/>
            <person name="Lipzen A."/>
            <person name="Pangilinan J."/>
            <person name="Dilworth D."/>
            <person name="Sandor L."/>
            <person name="Poggeler S."/>
            <person name="Barry K."/>
            <person name="Grigoriev I.V."/>
            <person name="Nowrousian M."/>
        </authorList>
    </citation>
    <scope>NUCLEOTIDE SEQUENCE [LARGE SCALE GENOMIC DNA]</scope>
    <source>
        <strain evidence="4 5">CBS 389.68</strain>
    </source>
</reference>
<evidence type="ECO:0000256" key="1">
    <source>
        <dbReference type="ARBA" id="ARBA00022737"/>
    </source>
</evidence>
<feature type="compositionally biased region" description="Pro residues" evidence="3">
    <location>
        <begin position="1"/>
        <end position="13"/>
    </location>
</feature>
<name>A0A4S2MUU6_9PEZI</name>
<evidence type="ECO:0000256" key="2">
    <source>
        <dbReference type="ARBA" id="ARBA00023216"/>
    </source>
</evidence>
<dbReference type="GO" id="GO:0005886">
    <property type="term" value="C:plasma membrane"/>
    <property type="evidence" value="ECO:0007669"/>
    <property type="project" value="TreeGrafter"/>
</dbReference>
<feature type="region of interest" description="Disordered" evidence="3">
    <location>
        <begin position="136"/>
        <end position="164"/>
    </location>
</feature>
<dbReference type="GO" id="GO:0005634">
    <property type="term" value="C:nucleus"/>
    <property type="evidence" value="ECO:0007669"/>
    <property type="project" value="TreeGrafter"/>
</dbReference>
<evidence type="ECO:0000313" key="4">
    <source>
        <dbReference type="EMBL" id="TGZ80274.1"/>
    </source>
</evidence>
<dbReference type="PROSITE" id="PS51897">
    <property type="entry name" value="ANNEXIN_2"/>
    <property type="match status" value="1"/>
</dbReference>
<dbReference type="GO" id="GO:0005509">
    <property type="term" value="F:calcium ion binding"/>
    <property type="evidence" value="ECO:0007669"/>
    <property type="project" value="InterPro"/>
</dbReference>
<dbReference type="GO" id="GO:0005544">
    <property type="term" value="F:calcium-dependent phospholipid binding"/>
    <property type="evidence" value="ECO:0007669"/>
    <property type="project" value="InterPro"/>
</dbReference>
<accession>A0A4S2MUU6</accession>
<dbReference type="GO" id="GO:0001786">
    <property type="term" value="F:phosphatidylserine binding"/>
    <property type="evidence" value="ECO:0007669"/>
    <property type="project" value="TreeGrafter"/>
</dbReference>
<dbReference type="STRING" id="341454.A0A4S2MUU6"/>
<dbReference type="Proteomes" id="UP000298138">
    <property type="component" value="Unassembled WGS sequence"/>
</dbReference>
<feature type="compositionally biased region" description="Low complexity" evidence="3">
    <location>
        <begin position="136"/>
        <end position="147"/>
    </location>
</feature>
<keyword evidence="5" id="KW-1185">Reference proteome</keyword>
<dbReference type="SUPFAM" id="SSF47874">
    <property type="entry name" value="Annexin"/>
    <property type="match status" value="1"/>
</dbReference>
<dbReference type="GO" id="GO:0005737">
    <property type="term" value="C:cytoplasm"/>
    <property type="evidence" value="ECO:0007669"/>
    <property type="project" value="TreeGrafter"/>
</dbReference>
<dbReference type="InterPro" id="IPR018502">
    <property type="entry name" value="Annexin_repeat"/>
</dbReference>
<evidence type="ECO:0000256" key="3">
    <source>
        <dbReference type="SAM" id="MobiDB-lite"/>
    </source>
</evidence>
<feature type="region of interest" description="Disordered" evidence="3">
    <location>
        <begin position="1"/>
        <end position="55"/>
    </location>
</feature>
<dbReference type="OrthoDB" id="2134400at2759"/>
<dbReference type="Gene3D" id="1.10.220.10">
    <property type="entry name" value="Annexin"/>
    <property type="match status" value="3"/>
</dbReference>
<proteinExistence type="predicted"/>
<dbReference type="EMBL" id="ML220125">
    <property type="protein sequence ID" value="TGZ80274.1"/>
    <property type="molecule type" value="Genomic_DNA"/>
</dbReference>
<keyword evidence="1" id="KW-0677">Repeat</keyword>
<evidence type="ECO:0000313" key="5">
    <source>
        <dbReference type="Proteomes" id="UP000298138"/>
    </source>
</evidence>
<organism evidence="4 5">
    <name type="scientific">Ascodesmis nigricans</name>
    <dbReference type="NCBI Taxonomy" id="341454"/>
    <lineage>
        <taxon>Eukaryota</taxon>
        <taxon>Fungi</taxon>
        <taxon>Dikarya</taxon>
        <taxon>Ascomycota</taxon>
        <taxon>Pezizomycotina</taxon>
        <taxon>Pezizomycetes</taxon>
        <taxon>Pezizales</taxon>
        <taxon>Ascodesmidaceae</taxon>
        <taxon>Ascodesmis</taxon>
    </lineage>
</organism>
<protein>
    <submittedName>
        <fullName evidence="4">Annexin</fullName>
    </submittedName>
</protein>
<gene>
    <name evidence="4" type="ORF">EX30DRAFT_55574</name>
</gene>
<keyword evidence="2" id="KW-0041">Annexin</keyword>
<dbReference type="Pfam" id="PF00191">
    <property type="entry name" value="Annexin"/>
    <property type="match status" value="1"/>
</dbReference>
<dbReference type="PANTHER" id="PTHR10502:SF107">
    <property type="entry name" value="ANNEXIN ANXC4 (AFU_ORTHOLOGUE AFUA_3G07020)"/>
    <property type="match status" value="1"/>
</dbReference>
<dbReference type="InParanoid" id="A0A4S2MUU6"/>
<feature type="compositionally biased region" description="Polar residues" evidence="3">
    <location>
        <begin position="16"/>
        <end position="25"/>
    </location>
</feature>
<dbReference type="InterPro" id="IPR037104">
    <property type="entry name" value="Annexin_sf"/>
</dbReference>
<dbReference type="AlphaFoldDB" id="A0A4S2MUU6"/>